<dbReference type="AlphaFoldDB" id="A0A4R7YPR7"/>
<dbReference type="OrthoDB" id="2112962at2"/>
<keyword evidence="12" id="KW-0732">Signal</keyword>
<dbReference type="PANTHER" id="PTHR38762:SF1">
    <property type="entry name" value="CRYPTIC OUTER MEMBRANE PORIN BGLH-RELATED"/>
    <property type="match status" value="1"/>
</dbReference>
<keyword evidence="11" id="KW-0175">Coiled coil</keyword>
<accession>A0A4R7YPR7</accession>
<reference evidence="14 15" key="1">
    <citation type="submission" date="2019-03" db="EMBL/GenBank/DDBJ databases">
        <title>Subsurface microbial communities from deep shales in Ohio and West Virginia, USA.</title>
        <authorList>
            <person name="Wrighton K."/>
        </authorList>
    </citation>
    <scope>NUCLEOTIDE SEQUENCE [LARGE SCALE GENOMIC DNA]</scope>
    <source>
        <strain evidence="14 15">MSL9.2</strain>
    </source>
</reference>
<evidence type="ECO:0000313" key="15">
    <source>
        <dbReference type="Proteomes" id="UP000294697"/>
    </source>
</evidence>
<feature type="chain" id="PRO_5020240541" evidence="12">
    <location>
        <begin position="23"/>
        <end position="551"/>
    </location>
</feature>
<evidence type="ECO:0000256" key="7">
    <source>
        <dbReference type="ARBA" id="ARBA00023065"/>
    </source>
</evidence>
<keyword evidence="4" id="KW-1134">Transmembrane beta strand</keyword>
<dbReference type="InterPro" id="IPR050286">
    <property type="entry name" value="G_neg_Bact_CarbUptk_Porin"/>
</dbReference>
<dbReference type="InterPro" id="IPR001119">
    <property type="entry name" value="SLH_dom"/>
</dbReference>
<evidence type="ECO:0000256" key="1">
    <source>
        <dbReference type="ARBA" id="ARBA00004571"/>
    </source>
</evidence>
<dbReference type="RefSeq" id="WP_111573162.1">
    <property type="nucleotide sequence ID" value="NZ_QLME01000027.1"/>
</dbReference>
<protein>
    <submittedName>
        <fullName evidence="14">Sucrose porin</fullName>
    </submittedName>
</protein>
<comment type="similarity">
    <text evidence="2">Belongs to the porin LamB (TC 1.B.3) family.</text>
</comment>
<dbReference type="GO" id="GO:0046930">
    <property type="term" value="C:pore complex"/>
    <property type="evidence" value="ECO:0007669"/>
    <property type="project" value="UniProtKB-KW"/>
</dbReference>
<dbReference type="Proteomes" id="UP000294697">
    <property type="component" value="Unassembled WGS sequence"/>
</dbReference>
<dbReference type="GO" id="GO:0015144">
    <property type="term" value="F:carbohydrate transmembrane transporter activity"/>
    <property type="evidence" value="ECO:0007669"/>
    <property type="project" value="TreeGrafter"/>
</dbReference>
<dbReference type="Pfam" id="PF02264">
    <property type="entry name" value="LamB"/>
    <property type="match status" value="1"/>
</dbReference>
<keyword evidence="5" id="KW-0812">Transmembrane</keyword>
<name>A0A4R7YPR7_9FIRM</name>
<dbReference type="Gene3D" id="2.40.170.10">
    <property type="entry name" value="Porin, LamB type"/>
    <property type="match status" value="1"/>
</dbReference>
<keyword evidence="10" id="KW-0998">Cell outer membrane</keyword>
<organism evidence="14 15">
    <name type="scientific">Halanaerobium saccharolyticum</name>
    <dbReference type="NCBI Taxonomy" id="43595"/>
    <lineage>
        <taxon>Bacteria</taxon>
        <taxon>Bacillati</taxon>
        <taxon>Bacillota</taxon>
        <taxon>Clostridia</taxon>
        <taxon>Halanaerobiales</taxon>
        <taxon>Halanaerobiaceae</taxon>
        <taxon>Halanaerobium</taxon>
    </lineage>
</organism>
<evidence type="ECO:0000256" key="11">
    <source>
        <dbReference type="SAM" id="Coils"/>
    </source>
</evidence>
<evidence type="ECO:0000256" key="5">
    <source>
        <dbReference type="ARBA" id="ARBA00022692"/>
    </source>
</evidence>
<dbReference type="InterPro" id="IPR003192">
    <property type="entry name" value="Porin_LamB"/>
</dbReference>
<keyword evidence="3" id="KW-0813">Transport</keyword>
<dbReference type="PANTHER" id="PTHR38762">
    <property type="entry name" value="CRYPTIC OUTER MEMBRANE PORIN BGLH-RELATED"/>
    <property type="match status" value="1"/>
</dbReference>
<feature type="coiled-coil region" evidence="11">
    <location>
        <begin position="74"/>
        <end position="120"/>
    </location>
</feature>
<keyword evidence="8" id="KW-0626">Porin</keyword>
<keyword evidence="6" id="KW-0677">Repeat</keyword>
<keyword evidence="9" id="KW-0472">Membrane</keyword>
<dbReference type="GO" id="GO:0015288">
    <property type="term" value="F:porin activity"/>
    <property type="evidence" value="ECO:0007669"/>
    <property type="project" value="UniProtKB-KW"/>
</dbReference>
<keyword evidence="7" id="KW-0406">Ion transport</keyword>
<proteinExistence type="inferred from homology"/>
<dbReference type="GO" id="GO:0015774">
    <property type="term" value="P:polysaccharide transport"/>
    <property type="evidence" value="ECO:0007669"/>
    <property type="project" value="TreeGrafter"/>
</dbReference>
<dbReference type="SUPFAM" id="SSF56935">
    <property type="entry name" value="Porins"/>
    <property type="match status" value="1"/>
</dbReference>
<evidence type="ECO:0000256" key="3">
    <source>
        <dbReference type="ARBA" id="ARBA00022448"/>
    </source>
</evidence>
<evidence type="ECO:0000256" key="4">
    <source>
        <dbReference type="ARBA" id="ARBA00022452"/>
    </source>
</evidence>
<sequence length="551" mass="61979">MKKTITILAVLMFLTFSLSISASTLSDVPSDHWAYDAINNLIASGIIEGYSDGQFKGGNSMNRYEMAVIVNRVLKEITDEIDKNNQNLSEGEAEDVTVIVKEILNKRNSDDNNISDAEAEEVKNIIKSLTAEFESELEVIGSDISVLKESDAKQNTRLDTVEEKQSRWEGFEWHGYARSGYVMNANGGSTDQRLPSDFRLGNEMDTYFEQTVSNKMTTNSGAWMKGQFTFAHSNDLNGTYGIWEDGIAVREAFIEGGGFDFAPEANFWAGGRFYGRNDIHITDFYWRDMSGYGAGVKGIKFSDFSMDLAFIGESEGTVFENVGEKSQQNIDIRLKDIEGLGGYWEFELTPSWSNGDENEVNTKDRTGIQAAAVYNRSDFYGFTNGNMTAALQYGDDLGSNVGSSYGLDKNEEQSSVRLLTYGLTSINKNWDVMPQFVYQLDQDYDGKNDKTNITAGARFVNYLTDNFAMQYDIGYDYTDIDDQGDYKVTKLTIAPTIKLESNFWSRPEIRIFVTHAFGDEYKDDAKTDSVFADEFDEDSGTVYGVQFEAWW</sequence>
<dbReference type="InterPro" id="IPR036998">
    <property type="entry name" value="Porin_LamB_sf"/>
</dbReference>
<dbReference type="GO" id="GO:0009279">
    <property type="term" value="C:cell outer membrane"/>
    <property type="evidence" value="ECO:0007669"/>
    <property type="project" value="UniProtKB-SubCell"/>
</dbReference>
<evidence type="ECO:0000313" key="14">
    <source>
        <dbReference type="EMBL" id="TDV99686.1"/>
    </source>
</evidence>
<dbReference type="Pfam" id="PF00395">
    <property type="entry name" value="SLH"/>
    <property type="match status" value="1"/>
</dbReference>
<comment type="caution">
    <text evidence="14">The sequence shown here is derived from an EMBL/GenBank/DDBJ whole genome shotgun (WGS) entry which is preliminary data.</text>
</comment>
<evidence type="ECO:0000256" key="6">
    <source>
        <dbReference type="ARBA" id="ARBA00022737"/>
    </source>
</evidence>
<evidence type="ECO:0000256" key="8">
    <source>
        <dbReference type="ARBA" id="ARBA00023114"/>
    </source>
</evidence>
<feature type="signal peptide" evidence="12">
    <location>
        <begin position="1"/>
        <end position="22"/>
    </location>
</feature>
<gene>
    <name evidence="14" type="ORF">C8C77_1303</name>
</gene>
<feature type="domain" description="SLH" evidence="13">
    <location>
        <begin position="21"/>
        <end position="84"/>
    </location>
</feature>
<dbReference type="EMBL" id="SODA01000030">
    <property type="protein sequence ID" value="TDV99686.1"/>
    <property type="molecule type" value="Genomic_DNA"/>
</dbReference>
<evidence type="ECO:0000256" key="2">
    <source>
        <dbReference type="ARBA" id="ARBA00007055"/>
    </source>
</evidence>
<evidence type="ECO:0000256" key="9">
    <source>
        <dbReference type="ARBA" id="ARBA00023136"/>
    </source>
</evidence>
<evidence type="ECO:0000256" key="10">
    <source>
        <dbReference type="ARBA" id="ARBA00023237"/>
    </source>
</evidence>
<evidence type="ECO:0000259" key="13">
    <source>
        <dbReference type="PROSITE" id="PS51272"/>
    </source>
</evidence>
<evidence type="ECO:0000256" key="12">
    <source>
        <dbReference type="SAM" id="SignalP"/>
    </source>
</evidence>
<dbReference type="PROSITE" id="PS51272">
    <property type="entry name" value="SLH"/>
    <property type="match status" value="1"/>
</dbReference>
<dbReference type="GO" id="GO:0006811">
    <property type="term" value="P:monoatomic ion transport"/>
    <property type="evidence" value="ECO:0007669"/>
    <property type="project" value="UniProtKB-KW"/>
</dbReference>
<comment type="subcellular location">
    <subcellularLocation>
        <location evidence="1">Cell outer membrane</location>
        <topology evidence="1">Multi-pass membrane protein</topology>
    </subcellularLocation>
</comment>